<dbReference type="EMBL" id="FWYF01000001">
    <property type="protein sequence ID" value="SMD32839.1"/>
    <property type="molecule type" value="Genomic_DNA"/>
</dbReference>
<evidence type="ECO:0000256" key="1">
    <source>
        <dbReference type="SAM" id="MobiDB-lite"/>
    </source>
</evidence>
<reference evidence="2 3" key="1">
    <citation type="submission" date="2017-04" db="EMBL/GenBank/DDBJ databases">
        <authorList>
            <person name="Afonso C.L."/>
            <person name="Miller P.J."/>
            <person name="Scott M.A."/>
            <person name="Spackman E."/>
            <person name="Goraichik I."/>
            <person name="Dimitrov K.M."/>
            <person name="Suarez D.L."/>
            <person name="Swayne D.E."/>
        </authorList>
    </citation>
    <scope>NUCLEOTIDE SEQUENCE [LARGE SCALE GENOMIC DNA]</scope>
    <source>
        <strain evidence="2 3">DSM 26133</strain>
    </source>
</reference>
<gene>
    <name evidence="2" type="ORF">SAMN04488029_1196</name>
</gene>
<dbReference type="STRING" id="692418.SAMN04488029_1196"/>
<name>A0A1W2G830_REIFA</name>
<feature type="compositionally biased region" description="Basic and acidic residues" evidence="1">
    <location>
        <begin position="16"/>
        <end position="27"/>
    </location>
</feature>
<dbReference type="AlphaFoldDB" id="A0A1W2G830"/>
<evidence type="ECO:0000313" key="2">
    <source>
        <dbReference type="EMBL" id="SMD32839.1"/>
    </source>
</evidence>
<keyword evidence="3" id="KW-1185">Reference proteome</keyword>
<protein>
    <submittedName>
        <fullName evidence="2">Uncharacterized protein</fullName>
    </submittedName>
</protein>
<dbReference type="RefSeq" id="WP_176214690.1">
    <property type="nucleotide sequence ID" value="NZ_FWYF01000001.1"/>
</dbReference>
<proteinExistence type="predicted"/>
<dbReference type="Proteomes" id="UP000192472">
    <property type="component" value="Unassembled WGS sequence"/>
</dbReference>
<evidence type="ECO:0000313" key="3">
    <source>
        <dbReference type="Proteomes" id="UP000192472"/>
    </source>
</evidence>
<sequence length="52" mass="5706">MYLNSDGGATTGYSPEAHESAGADGREEYGYLTNEGEDYTSLELSKQWLIID</sequence>
<feature type="region of interest" description="Disordered" evidence="1">
    <location>
        <begin position="1"/>
        <end position="27"/>
    </location>
</feature>
<accession>A0A1W2G830</accession>
<organism evidence="2 3">
    <name type="scientific">Reichenbachiella faecimaris</name>
    <dbReference type="NCBI Taxonomy" id="692418"/>
    <lineage>
        <taxon>Bacteria</taxon>
        <taxon>Pseudomonadati</taxon>
        <taxon>Bacteroidota</taxon>
        <taxon>Cytophagia</taxon>
        <taxon>Cytophagales</taxon>
        <taxon>Reichenbachiellaceae</taxon>
        <taxon>Reichenbachiella</taxon>
    </lineage>
</organism>